<name>A0A318KJ97_9FIRM</name>
<keyword evidence="12" id="KW-0687">Ribonucleoprotein</keyword>
<dbReference type="PROSITE" id="PS50926">
    <property type="entry name" value="TRAM"/>
    <property type="match status" value="1"/>
</dbReference>
<evidence type="ECO:0000259" key="9">
    <source>
        <dbReference type="PROSITE" id="PS50926"/>
    </source>
</evidence>
<dbReference type="HAMAP" id="MF_01865">
    <property type="entry name" value="MTTase_RimO"/>
    <property type="match status" value="1"/>
</dbReference>
<dbReference type="Pfam" id="PF00919">
    <property type="entry name" value="UPF0004"/>
    <property type="match status" value="1"/>
</dbReference>
<comment type="similarity">
    <text evidence="8">Belongs to the methylthiotransferase family. RimO subfamily.</text>
</comment>
<dbReference type="GO" id="GO:0035600">
    <property type="term" value="P:tRNA methylthiolation"/>
    <property type="evidence" value="ECO:0007669"/>
    <property type="project" value="UniProtKB-ARBA"/>
</dbReference>
<evidence type="ECO:0000259" key="11">
    <source>
        <dbReference type="PROSITE" id="PS51918"/>
    </source>
</evidence>
<dbReference type="InterPro" id="IPR058240">
    <property type="entry name" value="rSAM_sf"/>
</dbReference>
<evidence type="ECO:0000313" key="13">
    <source>
        <dbReference type="Proteomes" id="UP000247612"/>
    </source>
</evidence>
<keyword evidence="13" id="KW-1185">Reference proteome</keyword>
<dbReference type="InterPro" id="IPR013848">
    <property type="entry name" value="Methylthiotransferase_N"/>
</dbReference>
<dbReference type="PANTHER" id="PTHR43837">
    <property type="entry name" value="RIBOSOMAL PROTEIN S12 METHYLTHIOTRANSFERASE RIMO"/>
    <property type="match status" value="1"/>
</dbReference>
<dbReference type="AlphaFoldDB" id="A0A318KJ97"/>
<comment type="subcellular location">
    <subcellularLocation>
        <location evidence="8">Cytoplasm</location>
    </subcellularLocation>
</comment>
<feature type="binding site" evidence="8">
    <location>
        <position position="152"/>
    </location>
    <ligand>
        <name>[4Fe-4S] cluster</name>
        <dbReference type="ChEBI" id="CHEBI:49883"/>
        <label>2</label>
        <note>4Fe-4S-S-AdoMet</note>
    </ligand>
</feature>
<evidence type="ECO:0000256" key="7">
    <source>
        <dbReference type="ARBA" id="ARBA00023014"/>
    </source>
</evidence>
<dbReference type="Gene3D" id="2.40.50.140">
    <property type="entry name" value="Nucleic acid-binding proteins"/>
    <property type="match status" value="1"/>
</dbReference>
<dbReference type="Proteomes" id="UP000247612">
    <property type="component" value="Unassembled WGS sequence"/>
</dbReference>
<dbReference type="InterPro" id="IPR007197">
    <property type="entry name" value="rSAM"/>
</dbReference>
<dbReference type="GO" id="GO:0103039">
    <property type="term" value="F:protein methylthiotransferase activity"/>
    <property type="evidence" value="ECO:0007669"/>
    <property type="project" value="UniProtKB-EC"/>
</dbReference>
<feature type="domain" description="TRAM" evidence="9">
    <location>
        <begin position="364"/>
        <end position="433"/>
    </location>
</feature>
<keyword evidence="1 8" id="KW-0004">4Fe-4S</keyword>
<evidence type="ECO:0000256" key="8">
    <source>
        <dbReference type="HAMAP-Rule" id="MF_01865"/>
    </source>
</evidence>
<feature type="binding site" evidence="8">
    <location>
        <position position="10"/>
    </location>
    <ligand>
        <name>[4Fe-4S] cluster</name>
        <dbReference type="ChEBI" id="CHEBI:49883"/>
        <label>1</label>
    </ligand>
</feature>
<dbReference type="GO" id="GO:0035599">
    <property type="term" value="F:aspartic acid methylthiotransferase activity"/>
    <property type="evidence" value="ECO:0007669"/>
    <property type="project" value="TreeGrafter"/>
</dbReference>
<feature type="binding site" evidence="8">
    <location>
        <position position="145"/>
    </location>
    <ligand>
        <name>[4Fe-4S] cluster</name>
        <dbReference type="ChEBI" id="CHEBI:49883"/>
        <label>2</label>
        <note>4Fe-4S-S-AdoMet</note>
    </ligand>
</feature>
<dbReference type="InterPro" id="IPR023404">
    <property type="entry name" value="rSAM_horseshoe"/>
</dbReference>
<dbReference type="PROSITE" id="PS01278">
    <property type="entry name" value="MTTASE_RADICAL"/>
    <property type="match status" value="1"/>
</dbReference>
<dbReference type="EC" id="2.8.4.4" evidence="8"/>
<keyword evidence="4 8" id="KW-0949">S-adenosyl-L-methionine</keyword>
<evidence type="ECO:0000256" key="4">
    <source>
        <dbReference type="ARBA" id="ARBA00022691"/>
    </source>
</evidence>
<feature type="binding site" evidence="8">
    <location>
        <position position="79"/>
    </location>
    <ligand>
        <name>[4Fe-4S] cluster</name>
        <dbReference type="ChEBI" id="CHEBI:49883"/>
        <label>1</label>
    </ligand>
</feature>
<keyword evidence="3 8" id="KW-0808">Transferase</keyword>
<sequence>MKIGFISLGCSKNLVDSERIMGMLRQGGHEFVADPKEAEAILINTCGFINPAKEEGINTILEMAEYKNGHCKKLIVLGCLAQRYKQDLIDEIPEIDRVVSISEYPKLNEILSEVLEIEPLVSYGKSERLVSSKPWTAYLKIAEGCSNNCTYCAIPLIRGGNVSFKMEDIVAEAKQLAANGVKELVLIAQDTTKYGLDRYGKLSLLTLLQQLHEIEGFHWIRILYMYPDEITDELLVGMTKLPKVLPYFDIPMQHGNDKMLKLMNRRGSVEDALKLVERIRELFPSPTLRTTNIVGFPHEGEAEFNDLMAFTKAVRWDRMGAFTYSPEEDTVAYDMDETVDEEIKEARLAALMETQEAISLANNQQHIGEVMEVLVEAQDGLVGNYRGRGKNSAPDEIDGWVIFKADRMIEFGSFVQVKITEARVHDLIGEEVYA</sequence>
<dbReference type="NCBIfam" id="TIGR01125">
    <property type="entry name" value="30S ribosomal protein S12 methylthiotransferase RimO"/>
    <property type="match status" value="1"/>
</dbReference>
<evidence type="ECO:0000256" key="5">
    <source>
        <dbReference type="ARBA" id="ARBA00022723"/>
    </source>
</evidence>
<protein>
    <recommendedName>
        <fullName evidence="8">Ribosomal protein uS12 methylthiotransferase RimO</fullName>
        <shortName evidence="8">uS12 MTTase</shortName>
        <shortName evidence="8">uS12 methylthiotransferase</shortName>
        <ecNumber evidence="8">2.8.4.4</ecNumber>
    </recommendedName>
    <alternativeName>
        <fullName evidence="8">Ribosomal protein uS12 (aspartate-C(3))-methylthiotransferase</fullName>
    </alternativeName>
    <alternativeName>
        <fullName evidence="8">Ribosome maturation factor RimO</fullName>
    </alternativeName>
</protein>
<keyword evidence="5 8" id="KW-0479">Metal-binding</keyword>
<gene>
    <name evidence="8" type="primary">rimO</name>
    <name evidence="12" type="ORF">DES51_109101</name>
</gene>
<dbReference type="InterPro" id="IPR002792">
    <property type="entry name" value="TRAM_dom"/>
</dbReference>
<dbReference type="Pfam" id="PF18693">
    <property type="entry name" value="TRAM_2"/>
    <property type="match status" value="1"/>
</dbReference>
<evidence type="ECO:0000256" key="2">
    <source>
        <dbReference type="ARBA" id="ARBA00022490"/>
    </source>
</evidence>
<dbReference type="GO" id="GO:0005840">
    <property type="term" value="C:ribosome"/>
    <property type="evidence" value="ECO:0007669"/>
    <property type="project" value="UniProtKB-KW"/>
</dbReference>
<feature type="domain" description="Radical SAM core" evidence="11">
    <location>
        <begin position="131"/>
        <end position="361"/>
    </location>
</feature>
<dbReference type="EMBL" id="QJKH01000009">
    <property type="protein sequence ID" value="PXX77849.1"/>
    <property type="molecule type" value="Genomic_DNA"/>
</dbReference>
<dbReference type="Gene3D" id="3.40.50.12160">
    <property type="entry name" value="Methylthiotransferase, N-terminal domain"/>
    <property type="match status" value="1"/>
</dbReference>
<proteinExistence type="inferred from homology"/>
<dbReference type="STRING" id="1034346.GCA_000313565_02762"/>
<accession>A0A318KJ97</accession>
<dbReference type="GO" id="GO:0046872">
    <property type="term" value="F:metal ion binding"/>
    <property type="evidence" value="ECO:0007669"/>
    <property type="project" value="UniProtKB-KW"/>
</dbReference>
<evidence type="ECO:0000313" key="12">
    <source>
        <dbReference type="EMBL" id="PXX77849.1"/>
    </source>
</evidence>
<evidence type="ECO:0000256" key="1">
    <source>
        <dbReference type="ARBA" id="ARBA00022485"/>
    </source>
</evidence>
<dbReference type="SFLD" id="SFLDF00274">
    <property type="entry name" value="ribosomal_protein_S12_methylth"/>
    <property type="match status" value="1"/>
</dbReference>
<feature type="binding site" evidence="8">
    <location>
        <position position="149"/>
    </location>
    <ligand>
        <name>[4Fe-4S] cluster</name>
        <dbReference type="ChEBI" id="CHEBI:49883"/>
        <label>2</label>
        <note>4Fe-4S-S-AdoMet</note>
    </ligand>
</feature>
<evidence type="ECO:0000256" key="3">
    <source>
        <dbReference type="ARBA" id="ARBA00022679"/>
    </source>
</evidence>
<keyword evidence="6 8" id="KW-0408">Iron</keyword>
<dbReference type="RefSeq" id="WP_022939046.1">
    <property type="nucleotide sequence ID" value="NZ_CABKRQ010000007.1"/>
</dbReference>
<dbReference type="GO" id="GO:0051539">
    <property type="term" value="F:4 iron, 4 sulfur cluster binding"/>
    <property type="evidence" value="ECO:0007669"/>
    <property type="project" value="UniProtKB-UniRule"/>
</dbReference>
<dbReference type="InterPro" id="IPR005840">
    <property type="entry name" value="Ribosomal_uS12_MeSTrfase_RimO"/>
</dbReference>
<dbReference type="OrthoDB" id="9805215at2"/>
<dbReference type="InterPro" id="IPR038135">
    <property type="entry name" value="Methylthiotransferase_N_sf"/>
</dbReference>
<dbReference type="GO" id="GO:0005829">
    <property type="term" value="C:cytosol"/>
    <property type="evidence" value="ECO:0007669"/>
    <property type="project" value="TreeGrafter"/>
</dbReference>
<dbReference type="PANTHER" id="PTHR43837:SF1">
    <property type="entry name" value="RIBOSOMAL PROTEIN US12 METHYLTHIOTRANSFERASE RIMO"/>
    <property type="match status" value="1"/>
</dbReference>
<dbReference type="FunFam" id="3.80.30.20:FF:000001">
    <property type="entry name" value="tRNA-2-methylthio-N(6)-dimethylallyladenosine synthase 2"/>
    <property type="match status" value="1"/>
</dbReference>
<keyword evidence="12" id="KW-0689">Ribosomal protein</keyword>
<comment type="function">
    <text evidence="8">Catalyzes the methylthiolation of an aspartic acid residue of ribosomal protein uS12.</text>
</comment>
<dbReference type="SMART" id="SM00729">
    <property type="entry name" value="Elp3"/>
    <property type="match status" value="1"/>
</dbReference>
<comment type="caution">
    <text evidence="12">The sequence shown here is derived from an EMBL/GenBank/DDBJ whole genome shotgun (WGS) entry which is preliminary data.</text>
</comment>
<dbReference type="InterPro" id="IPR012340">
    <property type="entry name" value="NA-bd_OB-fold"/>
</dbReference>
<keyword evidence="7 8" id="KW-0411">Iron-sulfur</keyword>
<dbReference type="Pfam" id="PF04055">
    <property type="entry name" value="Radical_SAM"/>
    <property type="match status" value="1"/>
</dbReference>
<dbReference type="InterPro" id="IPR006638">
    <property type="entry name" value="Elp3/MiaA/NifB-like_rSAM"/>
</dbReference>
<dbReference type="SFLD" id="SFLDG01061">
    <property type="entry name" value="methylthiotransferase"/>
    <property type="match status" value="1"/>
</dbReference>
<dbReference type="SUPFAM" id="SSF102114">
    <property type="entry name" value="Radical SAM enzymes"/>
    <property type="match status" value="1"/>
</dbReference>
<dbReference type="InterPro" id="IPR020612">
    <property type="entry name" value="Methylthiotransferase_CS"/>
</dbReference>
<dbReference type="InterPro" id="IPR005839">
    <property type="entry name" value="Methylthiotransferase"/>
</dbReference>
<dbReference type="PROSITE" id="PS51449">
    <property type="entry name" value="MTTASE_N"/>
    <property type="match status" value="1"/>
</dbReference>
<dbReference type="SFLD" id="SFLDS00029">
    <property type="entry name" value="Radical_SAM"/>
    <property type="match status" value="1"/>
</dbReference>
<dbReference type="NCBIfam" id="TIGR00089">
    <property type="entry name" value="MiaB/RimO family radical SAM methylthiotransferase"/>
    <property type="match status" value="1"/>
</dbReference>
<keyword evidence="2 8" id="KW-0963">Cytoplasm</keyword>
<evidence type="ECO:0000259" key="10">
    <source>
        <dbReference type="PROSITE" id="PS51449"/>
    </source>
</evidence>
<comment type="cofactor">
    <cofactor evidence="8">
        <name>[4Fe-4S] cluster</name>
        <dbReference type="ChEBI" id="CHEBI:49883"/>
    </cofactor>
    <text evidence="8">Binds 2 [4Fe-4S] clusters. One cluster is coordinated with 3 cysteines and an exchangeable S-adenosyl-L-methionine.</text>
</comment>
<dbReference type="PROSITE" id="PS51918">
    <property type="entry name" value="RADICAL_SAM"/>
    <property type="match status" value="1"/>
</dbReference>
<feature type="binding site" evidence="8">
    <location>
        <position position="46"/>
    </location>
    <ligand>
        <name>[4Fe-4S] cluster</name>
        <dbReference type="ChEBI" id="CHEBI:49883"/>
        <label>1</label>
    </ligand>
</feature>
<dbReference type="SFLD" id="SFLDG01082">
    <property type="entry name" value="B12-binding_domain_containing"/>
    <property type="match status" value="1"/>
</dbReference>
<dbReference type="GO" id="GO:0140101">
    <property type="term" value="F:catalytic activity, acting on a tRNA"/>
    <property type="evidence" value="ECO:0007669"/>
    <property type="project" value="UniProtKB-ARBA"/>
</dbReference>
<organism evidence="12 13">
    <name type="scientific">Dielma fastidiosa</name>
    <dbReference type="NCBI Taxonomy" id="1034346"/>
    <lineage>
        <taxon>Bacteria</taxon>
        <taxon>Bacillati</taxon>
        <taxon>Bacillota</taxon>
        <taxon>Erysipelotrichia</taxon>
        <taxon>Erysipelotrichales</taxon>
        <taxon>Erysipelotrichaceae</taxon>
        <taxon>Dielma</taxon>
    </lineage>
</organism>
<feature type="domain" description="MTTase N-terminal" evidence="10">
    <location>
        <begin position="1"/>
        <end position="116"/>
    </location>
</feature>
<dbReference type="CDD" id="cd01335">
    <property type="entry name" value="Radical_SAM"/>
    <property type="match status" value="1"/>
</dbReference>
<dbReference type="Gene3D" id="3.80.30.20">
    <property type="entry name" value="tm_1862 like domain"/>
    <property type="match status" value="1"/>
</dbReference>
<evidence type="ECO:0000256" key="6">
    <source>
        <dbReference type="ARBA" id="ARBA00023004"/>
    </source>
</evidence>
<reference evidence="12 13" key="1">
    <citation type="submission" date="2018-05" db="EMBL/GenBank/DDBJ databases">
        <title>Genomic Encyclopedia of Type Strains, Phase IV (KMG-IV): sequencing the most valuable type-strain genomes for metagenomic binning, comparative biology and taxonomic classification.</title>
        <authorList>
            <person name="Goeker M."/>
        </authorList>
    </citation>
    <scope>NUCLEOTIDE SEQUENCE [LARGE SCALE GENOMIC DNA]</scope>
    <source>
        <strain evidence="12 13">JC118</strain>
    </source>
</reference>
<comment type="catalytic activity">
    <reaction evidence="8">
        <text>L-aspartate(89)-[ribosomal protein uS12]-hydrogen + (sulfur carrier)-SH + AH2 + 2 S-adenosyl-L-methionine = 3-methylsulfanyl-L-aspartate(89)-[ribosomal protein uS12]-hydrogen + (sulfur carrier)-H + 5'-deoxyadenosine + L-methionine + A + S-adenosyl-L-homocysteine + 2 H(+)</text>
        <dbReference type="Rhea" id="RHEA:37087"/>
        <dbReference type="Rhea" id="RHEA-COMP:10460"/>
        <dbReference type="Rhea" id="RHEA-COMP:10461"/>
        <dbReference type="Rhea" id="RHEA-COMP:14737"/>
        <dbReference type="Rhea" id="RHEA-COMP:14739"/>
        <dbReference type="ChEBI" id="CHEBI:13193"/>
        <dbReference type="ChEBI" id="CHEBI:15378"/>
        <dbReference type="ChEBI" id="CHEBI:17319"/>
        <dbReference type="ChEBI" id="CHEBI:17499"/>
        <dbReference type="ChEBI" id="CHEBI:29917"/>
        <dbReference type="ChEBI" id="CHEBI:29961"/>
        <dbReference type="ChEBI" id="CHEBI:57844"/>
        <dbReference type="ChEBI" id="CHEBI:57856"/>
        <dbReference type="ChEBI" id="CHEBI:59789"/>
        <dbReference type="ChEBI" id="CHEBI:64428"/>
        <dbReference type="ChEBI" id="CHEBI:73599"/>
        <dbReference type="EC" id="2.8.4.4"/>
    </reaction>
</comment>